<name>A0AA42BSH6_9BACI</name>
<reference evidence="1" key="1">
    <citation type="submission" date="2022-07" db="EMBL/GenBank/DDBJ databases">
        <authorList>
            <person name="Li W.-J."/>
            <person name="Deng Q.-Q."/>
        </authorList>
    </citation>
    <scope>NUCLEOTIDE SEQUENCE</scope>
    <source>
        <strain evidence="1">SYSU M60031</strain>
    </source>
</reference>
<evidence type="ECO:0000313" key="2">
    <source>
        <dbReference type="Proteomes" id="UP001156102"/>
    </source>
</evidence>
<dbReference type="EMBL" id="JANCLT010000012">
    <property type="protein sequence ID" value="MCP8970554.1"/>
    <property type="molecule type" value="Genomic_DNA"/>
</dbReference>
<organism evidence="1 2">
    <name type="scientific">Ectobacillus ponti</name>
    <dbReference type="NCBI Taxonomy" id="2961894"/>
    <lineage>
        <taxon>Bacteria</taxon>
        <taxon>Bacillati</taxon>
        <taxon>Bacillota</taxon>
        <taxon>Bacilli</taxon>
        <taxon>Bacillales</taxon>
        <taxon>Bacillaceae</taxon>
        <taxon>Ectobacillus</taxon>
    </lineage>
</organism>
<gene>
    <name evidence="1" type="ORF">NK662_18715</name>
</gene>
<proteinExistence type="predicted"/>
<dbReference type="RefSeq" id="WP_254760470.1">
    <property type="nucleotide sequence ID" value="NZ_JANCLT010000012.1"/>
</dbReference>
<evidence type="ECO:0000313" key="1">
    <source>
        <dbReference type="EMBL" id="MCP8970554.1"/>
    </source>
</evidence>
<protein>
    <submittedName>
        <fullName evidence="1">Uncharacterized protein</fullName>
    </submittedName>
</protein>
<sequence length="57" mass="6416">MKTWIVALEVTEVGEYRKSVYADSRSAALAEAFSSLFSDYGIVEGDEIKIIMVRKEI</sequence>
<dbReference type="Proteomes" id="UP001156102">
    <property type="component" value="Unassembled WGS sequence"/>
</dbReference>
<keyword evidence="2" id="KW-1185">Reference proteome</keyword>
<dbReference type="AlphaFoldDB" id="A0AA42BSH6"/>
<comment type="caution">
    <text evidence="1">The sequence shown here is derived from an EMBL/GenBank/DDBJ whole genome shotgun (WGS) entry which is preliminary data.</text>
</comment>
<accession>A0AA42BSH6</accession>